<dbReference type="EMBL" id="JAKKPZ010000001">
    <property type="protein sequence ID" value="KAI1729334.1"/>
    <property type="molecule type" value="Genomic_DNA"/>
</dbReference>
<evidence type="ECO:0000313" key="3">
    <source>
        <dbReference type="Proteomes" id="UP001201812"/>
    </source>
</evidence>
<dbReference type="Proteomes" id="UP001201812">
    <property type="component" value="Unassembled WGS sequence"/>
</dbReference>
<feature type="region of interest" description="Disordered" evidence="1">
    <location>
        <begin position="1"/>
        <end position="43"/>
    </location>
</feature>
<dbReference type="AlphaFoldDB" id="A0AAD4R871"/>
<accession>A0AAD4R871</accession>
<organism evidence="2 3">
    <name type="scientific">Ditylenchus destructor</name>
    <dbReference type="NCBI Taxonomy" id="166010"/>
    <lineage>
        <taxon>Eukaryota</taxon>
        <taxon>Metazoa</taxon>
        <taxon>Ecdysozoa</taxon>
        <taxon>Nematoda</taxon>
        <taxon>Chromadorea</taxon>
        <taxon>Rhabditida</taxon>
        <taxon>Tylenchina</taxon>
        <taxon>Tylenchomorpha</taxon>
        <taxon>Sphaerularioidea</taxon>
        <taxon>Anguinidae</taxon>
        <taxon>Anguininae</taxon>
        <taxon>Ditylenchus</taxon>
    </lineage>
</organism>
<evidence type="ECO:0000256" key="1">
    <source>
        <dbReference type="SAM" id="MobiDB-lite"/>
    </source>
</evidence>
<keyword evidence="3" id="KW-1185">Reference proteome</keyword>
<reference evidence="2" key="1">
    <citation type="submission" date="2022-01" db="EMBL/GenBank/DDBJ databases">
        <title>Genome Sequence Resource for Two Populations of Ditylenchus destructor, the Migratory Endoparasitic Phytonematode.</title>
        <authorList>
            <person name="Zhang H."/>
            <person name="Lin R."/>
            <person name="Xie B."/>
        </authorList>
    </citation>
    <scope>NUCLEOTIDE SEQUENCE</scope>
    <source>
        <strain evidence="2">BazhouSP</strain>
    </source>
</reference>
<comment type="caution">
    <text evidence="2">The sequence shown here is derived from an EMBL/GenBank/DDBJ whole genome shotgun (WGS) entry which is preliminary data.</text>
</comment>
<evidence type="ECO:0000313" key="2">
    <source>
        <dbReference type="EMBL" id="KAI1729334.1"/>
    </source>
</evidence>
<sequence length="99" mass="11170">MMQMATEENDSTMLIDNNEVDNDTRKGAQKRRNETTDDEATKAKKLHSNEAICNKADVLAQKMSTSGVEPTSAELLEAILQMSDKQKNHEKHCIIVFIF</sequence>
<proteinExistence type="predicted"/>
<protein>
    <submittedName>
        <fullName evidence="2">Uncharacterized protein</fullName>
    </submittedName>
</protein>
<feature type="compositionally biased region" description="Basic and acidic residues" evidence="1">
    <location>
        <begin position="22"/>
        <end position="42"/>
    </location>
</feature>
<gene>
    <name evidence="2" type="ORF">DdX_01567</name>
</gene>
<name>A0AAD4R871_9BILA</name>